<accession>A0A4C2A6U0</accession>
<organism evidence="1 2">
    <name type="scientific">Eumeta variegata</name>
    <name type="common">Bagworm moth</name>
    <name type="synonym">Eumeta japonica</name>
    <dbReference type="NCBI Taxonomy" id="151549"/>
    <lineage>
        <taxon>Eukaryota</taxon>
        <taxon>Metazoa</taxon>
        <taxon>Ecdysozoa</taxon>
        <taxon>Arthropoda</taxon>
        <taxon>Hexapoda</taxon>
        <taxon>Insecta</taxon>
        <taxon>Pterygota</taxon>
        <taxon>Neoptera</taxon>
        <taxon>Endopterygota</taxon>
        <taxon>Lepidoptera</taxon>
        <taxon>Glossata</taxon>
        <taxon>Ditrysia</taxon>
        <taxon>Tineoidea</taxon>
        <taxon>Psychidae</taxon>
        <taxon>Oiketicinae</taxon>
        <taxon>Eumeta</taxon>
    </lineage>
</organism>
<gene>
    <name evidence="1" type="ORF">EVAR_98019_1</name>
</gene>
<name>A0A4C2A6U0_EUMVA</name>
<dbReference type="AlphaFoldDB" id="A0A4C2A6U0"/>
<dbReference type="Proteomes" id="UP000299102">
    <property type="component" value="Unassembled WGS sequence"/>
</dbReference>
<sequence length="91" mass="10514">MVILKFDNDWKNRFFLPYRRANEHTIPGALRREGAGGWGDGAEGYRNSLIGRRRNGRNCYVTPVFFESVVLHKSNRLILPQPFDHKTALPT</sequence>
<keyword evidence="2" id="KW-1185">Reference proteome</keyword>
<evidence type="ECO:0000313" key="1">
    <source>
        <dbReference type="EMBL" id="GBP95522.1"/>
    </source>
</evidence>
<proteinExistence type="predicted"/>
<protein>
    <submittedName>
        <fullName evidence="1">Uncharacterized protein</fullName>
    </submittedName>
</protein>
<evidence type="ECO:0000313" key="2">
    <source>
        <dbReference type="Proteomes" id="UP000299102"/>
    </source>
</evidence>
<dbReference type="EMBL" id="BGZK01002646">
    <property type="protein sequence ID" value="GBP95522.1"/>
    <property type="molecule type" value="Genomic_DNA"/>
</dbReference>
<comment type="caution">
    <text evidence="1">The sequence shown here is derived from an EMBL/GenBank/DDBJ whole genome shotgun (WGS) entry which is preliminary data.</text>
</comment>
<reference evidence="1 2" key="1">
    <citation type="journal article" date="2019" name="Commun. Biol.">
        <title>The bagworm genome reveals a unique fibroin gene that provides high tensile strength.</title>
        <authorList>
            <person name="Kono N."/>
            <person name="Nakamura H."/>
            <person name="Ohtoshi R."/>
            <person name="Tomita M."/>
            <person name="Numata K."/>
            <person name="Arakawa K."/>
        </authorList>
    </citation>
    <scope>NUCLEOTIDE SEQUENCE [LARGE SCALE GENOMIC DNA]</scope>
</reference>